<protein>
    <submittedName>
        <fullName evidence="1">Uncharacterized protein</fullName>
    </submittedName>
</protein>
<gene>
    <name evidence="1" type="ORF">SDC9_180458</name>
</gene>
<evidence type="ECO:0000313" key="1">
    <source>
        <dbReference type="EMBL" id="MPN32975.1"/>
    </source>
</evidence>
<dbReference type="EMBL" id="VSSQ01085263">
    <property type="protein sequence ID" value="MPN32975.1"/>
    <property type="molecule type" value="Genomic_DNA"/>
</dbReference>
<organism evidence="1">
    <name type="scientific">bioreactor metagenome</name>
    <dbReference type="NCBI Taxonomy" id="1076179"/>
    <lineage>
        <taxon>unclassified sequences</taxon>
        <taxon>metagenomes</taxon>
        <taxon>ecological metagenomes</taxon>
    </lineage>
</organism>
<comment type="caution">
    <text evidence="1">The sequence shown here is derived from an EMBL/GenBank/DDBJ whole genome shotgun (WGS) entry which is preliminary data.</text>
</comment>
<proteinExistence type="predicted"/>
<name>A0A645H1S1_9ZZZZ</name>
<reference evidence="1" key="1">
    <citation type="submission" date="2019-08" db="EMBL/GenBank/DDBJ databases">
        <authorList>
            <person name="Kucharzyk K."/>
            <person name="Murdoch R.W."/>
            <person name="Higgins S."/>
            <person name="Loffler F."/>
        </authorList>
    </citation>
    <scope>NUCLEOTIDE SEQUENCE</scope>
</reference>
<sequence>MQIALYRADDDAPRGLHARFREQGLEHFDAHVHCPRGNQHLGHEDLVVLKLAADDAHAGQQAFLQNLLGGVAFLNRLRDKLLYDLRFAFLQLFGNLI</sequence>
<dbReference type="AlphaFoldDB" id="A0A645H1S1"/>
<accession>A0A645H1S1</accession>